<protein>
    <submittedName>
        <fullName evidence="1">Uncharacterized protein</fullName>
    </submittedName>
</protein>
<sequence>MNSLTFYIQPPPPPHPACACGCTCACGPNLVLKAENSSGRRRRKPLACHQAPATFSAHTECPTELETTPRSAHCTASNTSPGQIRYRERELTASWNWGVRGEEWLQAWLDPGAEVAPELCLPSWPSST</sequence>
<accession>A0A7J7T1N9</accession>
<evidence type="ECO:0000313" key="1">
    <source>
        <dbReference type="EMBL" id="KAF6294612.1"/>
    </source>
</evidence>
<proteinExistence type="predicted"/>
<dbReference type="AlphaFoldDB" id="A0A7J7T1N9"/>
<keyword evidence="2" id="KW-1185">Reference proteome</keyword>
<name>A0A7J7T1N9_PIPKU</name>
<dbReference type="EMBL" id="JACAGB010000032">
    <property type="protein sequence ID" value="KAF6294612.1"/>
    <property type="molecule type" value="Genomic_DNA"/>
</dbReference>
<comment type="caution">
    <text evidence="1">The sequence shown here is derived from an EMBL/GenBank/DDBJ whole genome shotgun (WGS) entry which is preliminary data.</text>
</comment>
<gene>
    <name evidence="1" type="ORF">mPipKuh1_009715</name>
</gene>
<organism evidence="1 2">
    <name type="scientific">Pipistrellus kuhlii</name>
    <name type="common">Kuhl's pipistrelle</name>
    <dbReference type="NCBI Taxonomy" id="59472"/>
    <lineage>
        <taxon>Eukaryota</taxon>
        <taxon>Metazoa</taxon>
        <taxon>Chordata</taxon>
        <taxon>Craniata</taxon>
        <taxon>Vertebrata</taxon>
        <taxon>Euteleostomi</taxon>
        <taxon>Mammalia</taxon>
        <taxon>Eutheria</taxon>
        <taxon>Laurasiatheria</taxon>
        <taxon>Chiroptera</taxon>
        <taxon>Yangochiroptera</taxon>
        <taxon>Vespertilionidae</taxon>
        <taxon>Pipistrellus</taxon>
    </lineage>
</organism>
<evidence type="ECO:0000313" key="2">
    <source>
        <dbReference type="Proteomes" id="UP000558488"/>
    </source>
</evidence>
<reference evidence="1 2" key="1">
    <citation type="journal article" date="2020" name="Nature">
        <title>Six reference-quality genomes reveal evolution of bat adaptations.</title>
        <authorList>
            <person name="Jebb D."/>
            <person name="Huang Z."/>
            <person name="Pippel M."/>
            <person name="Hughes G.M."/>
            <person name="Lavrichenko K."/>
            <person name="Devanna P."/>
            <person name="Winkler S."/>
            <person name="Jermiin L.S."/>
            <person name="Skirmuntt E.C."/>
            <person name="Katzourakis A."/>
            <person name="Burkitt-Gray L."/>
            <person name="Ray D.A."/>
            <person name="Sullivan K.A.M."/>
            <person name="Roscito J.G."/>
            <person name="Kirilenko B.M."/>
            <person name="Davalos L.M."/>
            <person name="Corthals A.P."/>
            <person name="Power M.L."/>
            <person name="Jones G."/>
            <person name="Ransome R.D."/>
            <person name="Dechmann D.K.N."/>
            <person name="Locatelli A.G."/>
            <person name="Puechmaille S.J."/>
            <person name="Fedrigo O."/>
            <person name="Jarvis E.D."/>
            <person name="Hiller M."/>
            <person name="Vernes S.C."/>
            <person name="Myers E.W."/>
            <person name="Teeling E.C."/>
        </authorList>
    </citation>
    <scope>NUCLEOTIDE SEQUENCE [LARGE SCALE GENOMIC DNA]</scope>
    <source>
        <strain evidence="1">MPipKuh1</strain>
        <tissue evidence="1">Flight muscle</tissue>
    </source>
</reference>
<dbReference type="Proteomes" id="UP000558488">
    <property type="component" value="Unassembled WGS sequence"/>
</dbReference>